<sequence length="239" mass="27591">MMGLAIAEVSEQVWRVGYRPNPWAWADWRYANDAGRFNGRWDDQLAELFRTLYTGESLLACLLEVLAQFRPEPQTDAELDEIEDEAGEVDLYPDAPSGTVGYGWLEERFGGKADQTGRYCFVTHSESLAAIQARFPFARFKLTPIQLDTSVLKDARQRDLTRSIARWIFELRDKNQNDLVDGIQFTSRFGDEYRMWAIFERAADGVTSGHLTNEETFELHPETPELVDAFRLHNLRWTD</sequence>
<proteinExistence type="predicted"/>
<evidence type="ECO:0000313" key="3">
    <source>
        <dbReference type="Proteomes" id="UP000515511"/>
    </source>
</evidence>
<dbReference type="AlphaFoldDB" id="A0A7G6YHI0"/>
<organism evidence="2 3">
    <name type="scientific">Leifsonia shinshuensis</name>
    <dbReference type="NCBI Taxonomy" id="150026"/>
    <lineage>
        <taxon>Bacteria</taxon>
        <taxon>Bacillati</taxon>
        <taxon>Actinomycetota</taxon>
        <taxon>Actinomycetes</taxon>
        <taxon>Micrococcales</taxon>
        <taxon>Microbacteriaceae</taxon>
        <taxon>Leifsonia</taxon>
    </lineage>
</organism>
<keyword evidence="2" id="KW-0614">Plasmid</keyword>
<dbReference type="Pfam" id="PF08808">
    <property type="entry name" value="RES"/>
    <property type="match status" value="1"/>
</dbReference>
<feature type="domain" description="RES" evidence="1">
    <location>
        <begin position="13"/>
        <end position="208"/>
    </location>
</feature>
<dbReference type="Proteomes" id="UP000515511">
    <property type="component" value="Plasmid unnamed1"/>
</dbReference>
<dbReference type="EMBL" id="CP043642">
    <property type="protein sequence ID" value="QNE37945.1"/>
    <property type="molecule type" value="Genomic_DNA"/>
</dbReference>
<dbReference type="RefSeq" id="WP_115697609.1">
    <property type="nucleotide sequence ID" value="NZ_CP043642.1"/>
</dbReference>
<evidence type="ECO:0000259" key="1">
    <source>
        <dbReference type="Pfam" id="PF08808"/>
    </source>
</evidence>
<dbReference type="InterPro" id="IPR014914">
    <property type="entry name" value="RES_dom"/>
</dbReference>
<gene>
    <name evidence="2" type="ORF">F1C12_21930</name>
</gene>
<accession>A0A7G6YHI0</accession>
<name>A0A7G6YHI0_9MICO</name>
<dbReference type="KEGG" id="lse:F1C12_21930"/>
<geneLocation type="plasmid" evidence="2 3">
    <name>unnamed1</name>
</geneLocation>
<reference evidence="3" key="1">
    <citation type="submission" date="2019-09" db="EMBL/GenBank/DDBJ databases">
        <title>Antimicrobial potential of Antarctic Bacteria.</title>
        <authorList>
            <person name="Benaud N."/>
            <person name="Edwards R.J."/>
            <person name="Ferrari B.C."/>
        </authorList>
    </citation>
    <scope>NUCLEOTIDE SEQUENCE [LARGE SCALE GENOMIC DNA]</scope>
    <source>
        <strain evidence="3">INR9</strain>
        <plasmid evidence="3">unnamed1</plasmid>
    </source>
</reference>
<evidence type="ECO:0000313" key="2">
    <source>
        <dbReference type="EMBL" id="QNE37945.1"/>
    </source>
</evidence>
<protein>
    <submittedName>
        <fullName evidence="2">RES family NAD+ phosphorylase</fullName>
    </submittedName>
</protein>